<evidence type="ECO:0000313" key="2">
    <source>
        <dbReference type="EMBL" id="GBF91127.1"/>
    </source>
</evidence>
<dbReference type="PANTHER" id="PTHR33373">
    <property type="entry name" value="OS07G0479600 PROTEIN"/>
    <property type="match status" value="1"/>
</dbReference>
<proteinExistence type="predicted"/>
<feature type="compositionally biased region" description="Pro residues" evidence="1">
    <location>
        <begin position="1"/>
        <end position="12"/>
    </location>
</feature>
<protein>
    <recommendedName>
        <fullName evidence="4">DUF4050 domain-containing protein</fullName>
    </recommendedName>
</protein>
<name>A0A2V0P1Q8_9CHLO</name>
<dbReference type="AlphaFoldDB" id="A0A2V0P1Q8"/>
<dbReference type="Proteomes" id="UP000247498">
    <property type="component" value="Unassembled WGS sequence"/>
</dbReference>
<comment type="caution">
    <text evidence="2">The sequence shown here is derived from an EMBL/GenBank/DDBJ whole genome shotgun (WGS) entry which is preliminary data.</text>
</comment>
<dbReference type="FunCoup" id="A0A2V0P1Q8">
    <property type="interactions" value="150"/>
</dbReference>
<dbReference type="OrthoDB" id="10535606at2759"/>
<dbReference type="PANTHER" id="PTHR33373:SF34">
    <property type="entry name" value="DUF4050 DOMAIN-CONTAINING PROTEIN"/>
    <property type="match status" value="1"/>
</dbReference>
<evidence type="ECO:0000313" key="3">
    <source>
        <dbReference type="Proteomes" id="UP000247498"/>
    </source>
</evidence>
<feature type="compositionally biased region" description="Basic and acidic residues" evidence="1">
    <location>
        <begin position="34"/>
        <end position="50"/>
    </location>
</feature>
<dbReference type="EMBL" id="BDRX01000022">
    <property type="protein sequence ID" value="GBF91127.1"/>
    <property type="molecule type" value="Genomic_DNA"/>
</dbReference>
<feature type="compositionally biased region" description="Polar residues" evidence="1">
    <location>
        <begin position="24"/>
        <end position="33"/>
    </location>
</feature>
<dbReference type="InParanoid" id="A0A2V0P1Q8"/>
<keyword evidence="3" id="KW-1185">Reference proteome</keyword>
<evidence type="ECO:0008006" key="4">
    <source>
        <dbReference type="Google" id="ProtNLM"/>
    </source>
</evidence>
<organism evidence="2 3">
    <name type="scientific">Raphidocelis subcapitata</name>
    <dbReference type="NCBI Taxonomy" id="307507"/>
    <lineage>
        <taxon>Eukaryota</taxon>
        <taxon>Viridiplantae</taxon>
        <taxon>Chlorophyta</taxon>
        <taxon>core chlorophytes</taxon>
        <taxon>Chlorophyceae</taxon>
        <taxon>CS clade</taxon>
        <taxon>Sphaeropleales</taxon>
        <taxon>Selenastraceae</taxon>
        <taxon>Raphidocelis</taxon>
    </lineage>
</organism>
<sequence length="105" mass="12025">MSEPDPQQPSPAKPEAKSAPDSQPEGQNGTQETFHNRGLEIWIERQRQWRSDGSSEQDDSKKRKRTYSPTVTVEELLSFQPLPHPVPLEEAVELLAELWESEEPF</sequence>
<evidence type="ECO:0000256" key="1">
    <source>
        <dbReference type="SAM" id="MobiDB-lite"/>
    </source>
</evidence>
<reference evidence="2 3" key="1">
    <citation type="journal article" date="2018" name="Sci. Rep.">
        <title>Raphidocelis subcapitata (=Pseudokirchneriella subcapitata) provides an insight into genome evolution and environmental adaptations in the Sphaeropleales.</title>
        <authorList>
            <person name="Suzuki S."/>
            <person name="Yamaguchi H."/>
            <person name="Nakajima N."/>
            <person name="Kawachi M."/>
        </authorList>
    </citation>
    <scope>NUCLEOTIDE SEQUENCE [LARGE SCALE GENOMIC DNA]</scope>
    <source>
        <strain evidence="2 3">NIES-35</strain>
    </source>
</reference>
<accession>A0A2V0P1Q8</accession>
<feature type="region of interest" description="Disordered" evidence="1">
    <location>
        <begin position="1"/>
        <end position="69"/>
    </location>
</feature>
<gene>
    <name evidence="2" type="ORF">Rsub_04796</name>
</gene>